<comment type="caution">
    <text evidence="1">The sequence shown here is derived from an EMBL/GenBank/DDBJ whole genome shotgun (WGS) entry which is preliminary data.</text>
</comment>
<organism evidence="1">
    <name type="scientific">Thermofilum pendens</name>
    <dbReference type="NCBI Taxonomy" id="2269"/>
    <lineage>
        <taxon>Archaea</taxon>
        <taxon>Thermoproteota</taxon>
        <taxon>Thermoprotei</taxon>
        <taxon>Thermofilales</taxon>
        <taxon>Thermofilaceae</taxon>
        <taxon>Thermofilum</taxon>
    </lineage>
</organism>
<evidence type="ECO:0000313" key="1">
    <source>
        <dbReference type="EMBL" id="HGI44001.1"/>
    </source>
</evidence>
<sequence length="90" mass="10203">MASMLELEEKEVSEDTTLKEKIWRVIAENFGDGTWFSLRDLYNVAAKQIPGLKITTVSTYVSRLVGEGRLVKKGAKPNTRYRVRSVIAEL</sequence>
<reference evidence="1" key="1">
    <citation type="journal article" date="2020" name="mSystems">
        <title>Genome- and Community-Level Interaction Insights into Carbon Utilization and Element Cycling Functions of Hydrothermarchaeota in Hydrothermal Sediment.</title>
        <authorList>
            <person name="Zhou Z."/>
            <person name="Liu Y."/>
            <person name="Xu W."/>
            <person name="Pan J."/>
            <person name="Luo Z.H."/>
            <person name="Li M."/>
        </authorList>
    </citation>
    <scope>NUCLEOTIDE SEQUENCE [LARGE SCALE GENOMIC DNA]</scope>
    <source>
        <strain evidence="1">SpSt-735</strain>
    </source>
</reference>
<name>A0A7C4BA43_THEPE</name>
<gene>
    <name evidence="1" type="ORF">ENV17_06430</name>
</gene>
<dbReference type="EMBL" id="DTFI01000169">
    <property type="protein sequence ID" value="HGI44001.1"/>
    <property type="molecule type" value="Genomic_DNA"/>
</dbReference>
<protein>
    <submittedName>
        <fullName evidence="1">Uncharacterized protein</fullName>
    </submittedName>
</protein>
<proteinExistence type="predicted"/>
<accession>A0A7C4BA43</accession>
<dbReference type="AlphaFoldDB" id="A0A7C4BA43"/>